<dbReference type="EMBL" id="CP123972">
    <property type="protein sequence ID" value="WII29623.1"/>
    <property type="molecule type" value="Genomic_DNA"/>
</dbReference>
<protein>
    <recommendedName>
        <fullName evidence="3">HNH endonuclease</fullName>
    </recommendedName>
</protein>
<organism evidence="1 2">
    <name type="scientific">Ligilactobacillus salivarius</name>
    <dbReference type="NCBI Taxonomy" id="1624"/>
    <lineage>
        <taxon>Bacteria</taxon>
        <taxon>Bacillati</taxon>
        <taxon>Bacillota</taxon>
        <taxon>Bacilli</taxon>
        <taxon>Lactobacillales</taxon>
        <taxon>Lactobacillaceae</taxon>
        <taxon>Ligilactobacillus</taxon>
    </lineage>
</organism>
<dbReference type="RefSeq" id="WP_284650645.1">
    <property type="nucleotide sequence ID" value="NZ_CP123972.1"/>
</dbReference>
<gene>
    <name evidence="1" type="ORF">QFE45_09625</name>
</gene>
<evidence type="ECO:0000313" key="1">
    <source>
        <dbReference type="EMBL" id="WII29623.1"/>
    </source>
</evidence>
<evidence type="ECO:0000313" key="2">
    <source>
        <dbReference type="Proteomes" id="UP001231316"/>
    </source>
</evidence>
<geneLocation type="plasmid" evidence="1 2">
    <name>unnamed1</name>
</geneLocation>
<accession>A0AAX3XBD4</accession>
<name>A0AAX3XBD4_9LACO</name>
<proteinExistence type="predicted"/>
<reference evidence="1" key="1">
    <citation type="submission" date="2023-04" db="EMBL/GenBank/DDBJ databases">
        <title>Four porcine-derived lactic acid bacteria strains analyses and their evaluation as potential probiotics based on genomics.</title>
        <authorList>
            <person name="Niu D."/>
        </authorList>
    </citation>
    <scope>NUCLEOTIDE SEQUENCE</scope>
    <source>
        <strain evidence="1">ZSA5</strain>
        <plasmid evidence="1">unnamed1</plasmid>
    </source>
</reference>
<keyword evidence="1" id="KW-0614">Plasmid</keyword>
<dbReference type="Proteomes" id="UP001231316">
    <property type="component" value="Plasmid unnamed1"/>
</dbReference>
<dbReference type="AlphaFoldDB" id="A0AAX3XBD4"/>
<evidence type="ECO:0008006" key="3">
    <source>
        <dbReference type="Google" id="ProtNLM"/>
    </source>
</evidence>
<sequence>MEFTCWEELKKKYRIIANHHCMICNRYVSHTPDDWLELHERYEYDYENRIQKLVGYVSICHECHMYIHQGLLQIQLSNGDISYEQYE</sequence>